<dbReference type="InterPro" id="IPR000835">
    <property type="entry name" value="HTH_MarR-typ"/>
</dbReference>
<dbReference type="PANTHER" id="PTHR33164">
    <property type="entry name" value="TRANSCRIPTIONAL REGULATOR, MARR FAMILY"/>
    <property type="match status" value="1"/>
</dbReference>
<keyword evidence="3" id="KW-1185">Reference proteome</keyword>
<feature type="domain" description="HTH marR-type" evidence="1">
    <location>
        <begin position="18"/>
        <end position="148"/>
    </location>
</feature>
<dbReference type="AlphaFoldDB" id="A0A939K752"/>
<protein>
    <submittedName>
        <fullName evidence="2">MarR family transcriptional regulator</fullName>
    </submittedName>
</protein>
<gene>
    <name evidence="2" type="ORF">J2I47_20905</name>
</gene>
<evidence type="ECO:0000313" key="2">
    <source>
        <dbReference type="EMBL" id="MBO0939026.1"/>
    </source>
</evidence>
<dbReference type="GO" id="GO:0006950">
    <property type="term" value="P:response to stress"/>
    <property type="evidence" value="ECO:0007669"/>
    <property type="project" value="TreeGrafter"/>
</dbReference>
<comment type="caution">
    <text evidence="2">The sequence shown here is derived from an EMBL/GenBank/DDBJ whole genome shotgun (WGS) entry which is preliminary data.</text>
</comment>
<dbReference type="Pfam" id="PF12802">
    <property type="entry name" value="MarR_2"/>
    <property type="match status" value="1"/>
</dbReference>
<dbReference type="Gene3D" id="1.10.10.10">
    <property type="entry name" value="Winged helix-like DNA-binding domain superfamily/Winged helix DNA-binding domain"/>
    <property type="match status" value="1"/>
</dbReference>
<dbReference type="Proteomes" id="UP000664034">
    <property type="component" value="Unassembled WGS sequence"/>
</dbReference>
<dbReference type="RefSeq" id="WP_207366563.1">
    <property type="nucleotide sequence ID" value="NZ_JAFMYV010000012.1"/>
</dbReference>
<dbReference type="CDD" id="cd00090">
    <property type="entry name" value="HTH_ARSR"/>
    <property type="match status" value="1"/>
</dbReference>
<sequence>METANPLVSPAASTSRYGACLLFAANALARAVTVIGDAEFAKLGLSYSHAYLLNEVAEQPGQTPTALSETLFLSPSTITRLIEKLEGKGLVRRQPEGKRTLVFATDAGQVLAPAVATAWQENWAKFANSLGEEEAIQLTRQIIAAAEKFSAAE</sequence>
<dbReference type="SMART" id="SM00347">
    <property type="entry name" value="HTH_MARR"/>
    <property type="match status" value="1"/>
</dbReference>
<evidence type="ECO:0000313" key="3">
    <source>
        <dbReference type="Proteomes" id="UP000664034"/>
    </source>
</evidence>
<dbReference type="GO" id="GO:0003700">
    <property type="term" value="F:DNA-binding transcription factor activity"/>
    <property type="evidence" value="ECO:0007669"/>
    <property type="project" value="InterPro"/>
</dbReference>
<reference evidence="2" key="1">
    <citation type="submission" date="2021-03" db="EMBL/GenBank/DDBJ databases">
        <title>Fibrella sp. HMF5335 genome sequencing and assembly.</title>
        <authorList>
            <person name="Kang H."/>
            <person name="Kim H."/>
            <person name="Bae S."/>
            <person name="Joh K."/>
        </authorList>
    </citation>
    <scope>NUCLEOTIDE SEQUENCE</scope>
    <source>
        <strain evidence="2">HMF5335</strain>
    </source>
</reference>
<accession>A0A939K752</accession>
<dbReference type="InterPro" id="IPR036388">
    <property type="entry name" value="WH-like_DNA-bd_sf"/>
</dbReference>
<dbReference type="PROSITE" id="PS50995">
    <property type="entry name" value="HTH_MARR_2"/>
    <property type="match status" value="1"/>
</dbReference>
<proteinExistence type="predicted"/>
<dbReference type="EMBL" id="JAFMYV010000012">
    <property type="protein sequence ID" value="MBO0939026.1"/>
    <property type="molecule type" value="Genomic_DNA"/>
</dbReference>
<dbReference type="PANTHER" id="PTHR33164:SF43">
    <property type="entry name" value="HTH-TYPE TRANSCRIPTIONAL REPRESSOR YETL"/>
    <property type="match status" value="1"/>
</dbReference>
<dbReference type="InterPro" id="IPR036390">
    <property type="entry name" value="WH_DNA-bd_sf"/>
</dbReference>
<name>A0A939K752_9BACT</name>
<evidence type="ECO:0000259" key="1">
    <source>
        <dbReference type="PROSITE" id="PS50995"/>
    </source>
</evidence>
<dbReference type="InterPro" id="IPR039422">
    <property type="entry name" value="MarR/SlyA-like"/>
</dbReference>
<organism evidence="2 3">
    <name type="scientific">Fibrella rubiginis</name>
    <dbReference type="NCBI Taxonomy" id="2817060"/>
    <lineage>
        <taxon>Bacteria</taxon>
        <taxon>Pseudomonadati</taxon>
        <taxon>Bacteroidota</taxon>
        <taxon>Cytophagia</taxon>
        <taxon>Cytophagales</taxon>
        <taxon>Spirosomataceae</taxon>
        <taxon>Fibrella</taxon>
    </lineage>
</organism>
<dbReference type="SUPFAM" id="SSF46785">
    <property type="entry name" value="Winged helix' DNA-binding domain"/>
    <property type="match status" value="1"/>
</dbReference>
<dbReference type="InterPro" id="IPR011991">
    <property type="entry name" value="ArsR-like_HTH"/>
</dbReference>